<dbReference type="InterPro" id="IPR035906">
    <property type="entry name" value="MetI-like_sf"/>
</dbReference>
<comment type="caution">
    <text evidence="11">The sequence shown here is derived from an EMBL/GenBank/DDBJ whole genome shotgun (WGS) entry which is preliminary data.</text>
</comment>
<comment type="subcellular location">
    <subcellularLocation>
        <location evidence="1 9">Cell membrane</location>
        <topology evidence="1 9">Multi-pass membrane protein</topology>
    </subcellularLocation>
</comment>
<evidence type="ECO:0000256" key="5">
    <source>
        <dbReference type="ARBA" id="ARBA00022597"/>
    </source>
</evidence>
<name>A0A7X1TN20_9MICC</name>
<dbReference type="SUPFAM" id="SSF161098">
    <property type="entry name" value="MetI-like"/>
    <property type="match status" value="1"/>
</dbReference>
<evidence type="ECO:0000256" key="7">
    <source>
        <dbReference type="ARBA" id="ARBA00022989"/>
    </source>
</evidence>
<dbReference type="PROSITE" id="PS50928">
    <property type="entry name" value="ABC_TM1"/>
    <property type="match status" value="1"/>
</dbReference>
<evidence type="ECO:0000256" key="1">
    <source>
        <dbReference type="ARBA" id="ARBA00004651"/>
    </source>
</evidence>
<protein>
    <submittedName>
        <fullName evidence="11">Sugar ABC transporter permease</fullName>
    </submittedName>
</protein>
<evidence type="ECO:0000256" key="8">
    <source>
        <dbReference type="ARBA" id="ARBA00023136"/>
    </source>
</evidence>
<gene>
    <name evidence="11" type="ORF">FNH21_05425</name>
</gene>
<dbReference type="Proteomes" id="UP000326464">
    <property type="component" value="Unassembled WGS sequence"/>
</dbReference>
<comment type="similarity">
    <text evidence="2">Belongs to the binding-protein-dependent transport system permease family. MalFG subfamily.</text>
</comment>
<dbReference type="InterPro" id="IPR000515">
    <property type="entry name" value="MetI-like"/>
</dbReference>
<dbReference type="InterPro" id="IPR050901">
    <property type="entry name" value="BP-dep_ABC_trans_perm"/>
</dbReference>
<proteinExistence type="inferred from homology"/>
<dbReference type="GO" id="GO:0005886">
    <property type="term" value="C:plasma membrane"/>
    <property type="evidence" value="ECO:0007669"/>
    <property type="project" value="UniProtKB-SubCell"/>
</dbReference>
<dbReference type="Pfam" id="PF00528">
    <property type="entry name" value="BPD_transp_1"/>
    <property type="match status" value="1"/>
</dbReference>
<dbReference type="PANTHER" id="PTHR32243">
    <property type="entry name" value="MALTOSE TRANSPORT SYSTEM PERMEASE-RELATED"/>
    <property type="match status" value="1"/>
</dbReference>
<keyword evidence="5" id="KW-0762">Sugar transport</keyword>
<keyword evidence="7 9" id="KW-1133">Transmembrane helix</keyword>
<keyword evidence="8 9" id="KW-0472">Membrane</keyword>
<accession>A0A7X1TN20</accession>
<evidence type="ECO:0000256" key="6">
    <source>
        <dbReference type="ARBA" id="ARBA00022692"/>
    </source>
</evidence>
<evidence type="ECO:0000256" key="3">
    <source>
        <dbReference type="ARBA" id="ARBA00022448"/>
    </source>
</evidence>
<keyword evidence="12" id="KW-1185">Reference proteome</keyword>
<dbReference type="PANTHER" id="PTHR32243:SF50">
    <property type="entry name" value="MALTOSE_MALTODEXTRIN TRANSPORT SYSTEM PERMEASE PROTEIN MALG"/>
    <property type="match status" value="1"/>
</dbReference>
<feature type="transmembrane region" description="Helical" evidence="9">
    <location>
        <begin position="175"/>
        <end position="197"/>
    </location>
</feature>
<dbReference type="GO" id="GO:0042956">
    <property type="term" value="P:maltodextrin transmembrane transport"/>
    <property type="evidence" value="ECO:0007669"/>
    <property type="project" value="TreeGrafter"/>
</dbReference>
<evidence type="ECO:0000256" key="9">
    <source>
        <dbReference type="RuleBase" id="RU363032"/>
    </source>
</evidence>
<dbReference type="Gene3D" id="1.10.3720.10">
    <property type="entry name" value="MetI-like"/>
    <property type="match status" value="1"/>
</dbReference>
<dbReference type="CDD" id="cd06261">
    <property type="entry name" value="TM_PBP2"/>
    <property type="match status" value="1"/>
</dbReference>
<feature type="transmembrane region" description="Helical" evidence="9">
    <location>
        <begin position="43"/>
        <end position="64"/>
    </location>
</feature>
<feature type="transmembrane region" description="Helical" evidence="9">
    <location>
        <begin position="137"/>
        <end position="163"/>
    </location>
</feature>
<evidence type="ECO:0000259" key="10">
    <source>
        <dbReference type="PROSITE" id="PS50928"/>
    </source>
</evidence>
<evidence type="ECO:0000256" key="2">
    <source>
        <dbReference type="ARBA" id="ARBA00009047"/>
    </source>
</evidence>
<dbReference type="AlphaFoldDB" id="A0A7X1TN20"/>
<feature type="transmembrane region" description="Helical" evidence="9">
    <location>
        <begin position="277"/>
        <end position="298"/>
    </location>
</feature>
<evidence type="ECO:0000256" key="4">
    <source>
        <dbReference type="ARBA" id="ARBA00022475"/>
    </source>
</evidence>
<feature type="transmembrane region" description="Helical" evidence="9">
    <location>
        <begin position="218"/>
        <end position="242"/>
    </location>
</feature>
<feature type="transmembrane region" description="Helical" evidence="9">
    <location>
        <begin position="99"/>
        <end position="125"/>
    </location>
</feature>
<organism evidence="11 12">
    <name type="scientific">Arthrobacter bussei</name>
    <dbReference type="NCBI Taxonomy" id="2594179"/>
    <lineage>
        <taxon>Bacteria</taxon>
        <taxon>Bacillati</taxon>
        <taxon>Actinomycetota</taxon>
        <taxon>Actinomycetes</taxon>
        <taxon>Micrococcales</taxon>
        <taxon>Micrococcaceae</taxon>
        <taxon>Arthrobacter</taxon>
    </lineage>
</organism>
<sequence length="313" mass="33404">MTTFIDPQAVAPAPTQSGGSGSVPAQRKRSFGQWFRHKGWRHVVGVVTTVFAVFPLLYVLSAALNSNGTMAGSNALFTAFDGGNFEALFSDPTRPFGRWFMNTMVIGVVTSAATVFLGALAAYAFSRMRFTGRRVSLLSLLILQMFPQLLAVVAIFLLLNAITDVVPWLGLGSQLGLIMVYLGGALGVNTYLMYGFFNTVPKSLDEAARIDGASHVQVFFTIILPLVTPILAVVGLLAFIGLSSEFVIASVVLTDPESQTLAVGLYSYVAQQRSENWGVFAAGAVLAAVPVMALFLFLQKYITNGLVAGSVKG</sequence>
<dbReference type="GO" id="GO:0015423">
    <property type="term" value="F:ABC-type maltose transporter activity"/>
    <property type="evidence" value="ECO:0007669"/>
    <property type="project" value="TreeGrafter"/>
</dbReference>
<keyword evidence="3 9" id="KW-0813">Transport</keyword>
<keyword evidence="4" id="KW-1003">Cell membrane</keyword>
<dbReference type="RefSeq" id="WP_152812855.1">
    <property type="nucleotide sequence ID" value="NZ_VJXX01000001.1"/>
</dbReference>
<dbReference type="EMBL" id="VJXX01000001">
    <property type="protein sequence ID" value="MPY10163.1"/>
    <property type="molecule type" value="Genomic_DNA"/>
</dbReference>
<evidence type="ECO:0000313" key="12">
    <source>
        <dbReference type="Proteomes" id="UP000326464"/>
    </source>
</evidence>
<evidence type="ECO:0000313" key="11">
    <source>
        <dbReference type="EMBL" id="MPY10163.1"/>
    </source>
</evidence>
<reference evidence="12" key="1">
    <citation type="submission" date="2019-07" db="EMBL/GenBank/DDBJ databases">
        <title>Arthrobacter KR32 sp. nov., isolated from mountain cheese made of cows milk.</title>
        <authorList>
            <person name="Flegler A."/>
        </authorList>
    </citation>
    <scope>NUCLEOTIDE SEQUENCE [LARGE SCALE GENOMIC DNA]</scope>
    <source>
        <strain evidence="12">KR32</strain>
    </source>
</reference>
<keyword evidence="6 9" id="KW-0812">Transmembrane</keyword>
<dbReference type="OrthoDB" id="9794684at2"/>
<feature type="domain" description="ABC transmembrane type-1" evidence="10">
    <location>
        <begin position="100"/>
        <end position="298"/>
    </location>
</feature>